<dbReference type="EMBL" id="JANPWB010000008">
    <property type="protein sequence ID" value="KAJ1160090.1"/>
    <property type="molecule type" value="Genomic_DNA"/>
</dbReference>
<proteinExistence type="predicted"/>
<dbReference type="AlphaFoldDB" id="A0AAV7S8K2"/>
<protein>
    <submittedName>
        <fullName evidence="1">Uncharacterized protein</fullName>
    </submittedName>
</protein>
<keyword evidence="2" id="KW-1185">Reference proteome</keyword>
<comment type="caution">
    <text evidence="1">The sequence shown here is derived from an EMBL/GenBank/DDBJ whole genome shotgun (WGS) entry which is preliminary data.</text>
</comment>
<dbReference type="Proteomes" id="UP001066276">
    <property type="component" value="Chromosome 4_2"/>
</dbReference>
<evidence type="ECO:0000313" key="1">
    <source>
        <dbReference type="EMBL" id="KAJ1160090.1"/>
    </source>
</evidence>
<gene>
    <name evidence="1" type="ORF">NDU88_000592</name>
</gene>
<name>A0AAV7S8K2_PLEWA</name>
<sequence>MHFCLEGYDQSDVRIRLAPPRHSRCHNHSIVLIAGSRHPTPSASMQKGFRTPAKGEAIALRRQAADPAMKTTVNIRLCW</sequence>
<evidence type="ECO:0000313" key="2">
    <source>
        <dbReference type="Proteomes" id="UP001066276"/>
    </source>
</evidence>
<organism evidence="1 2">
    <name type="scientific">Pleurodeles waltl</name>
    <name type="common">Iberian ribbed newt</name>
    <dbReference type="NCBI Taxonomy" id="8319"/>
    <lineage>
        <taxon>Eukaryota</taxon>
        <taxon>Metazoa</taxon>
        <taxon>Chordata</taxon>
        <taxon>Craniata</taxon>
        <taxon>Vertebrata</taxon>
        <taxon>Euteleostomi</taxon>
        <taxon>Amphibia</taxon>
        <taxon>Batrachia</taxon>
        <taxon>Caudata</taxon>
        <taxon>Salamandroidea</taxon>
        <taxon>Salamandridae</taxon>
        <taxon>Pleurodelinae</taxon>
        <taxon>Pleurodeles</taxon>
    </lineage>
</organism>
<reference evidence="1" key="1">
    <citation type="journal article" date="2022" name="bioRxiv">
        <title>Sequencing and chromosome-scale assembly of the giantPleurodeles waltlgenome.</title>
        <authorList>
            <person name="Brown T."/>
            <person name="Elewa A."/>
            <person name="Iarovenko S."/>
            <person name="Subramanian E."/>
            <person name="Araus A.J."/>
            <person name="Petzold A."/>
            <person name="Susuki M."/>
            <person name="Suzuki K.-i.T."/>
            <person name="Hayashi T."/>
            <person name="Toyoda A."/>
            <person name="Oliveira C."/>
            <person name="Osipova E."/>
            <person name="Leigh N.D."/>
            <person name="Simon A."/>
            <person name="Yun M.H."/>
        </authorList>
    </citation>
    <scope>NUCLEOTIDE SEQUENCE</scope>
    <source>
        <strain evidence="1">20211129_DDA</strain>
        <tissue evidence="1">Liver</tissue>
    </source>
</reference>
<accession>A0AAV7S8K2</accession>